<evidence type="ECO:0000313" key="3">
    <source>
        <dbReference type="Proteomes" id="UP001055108"/>
    </source>
</evidence>
<keyword evidence="1" id="KW-0472">Membrane</keyword>
<proteinExistence type="predicted"/>
<feature type="transmembrane region" description="Helical" evidence="1">
    <location>
        <begin position="73"/>
        <end position="95"/>
    </location>
</feature>
<comment type="caution">
    <text evidence="2">The sequence shown here is derived from an EMBL/GenBank/DDBJ whole genome shotgun (WGS) entry which is preliminary data.</text>
</comment>
<accession>A0AA37MC08</accession>
<dbReference type="AlphaFoldDB" id="A0AA37MC08"/>
<reference evidence="2" key="1">
    <citation type="journal article" date="2016" name="Front. Microbiol.">
        <title>Genome Sequence of the Piezophilic, Mesophilic Sulfate-Reducing Bacterium Desulfovibrio indicus J2T.</title>
        <authorList>
            <person name="Cao J."/>
            <person name="Maignien L."/>
            <person name="Shao Z."/>
            <person name="Alain K."/>
            <person name="Jebbar M."/>
        </authorList>
    </citation>
    <scope>NUCLEOTIDE SEQUENCE</scope>
    <source>
        <strain evidence="2">NBRC 103626</strain>
    </source>
</reference>
<gene>
    <name evidence="2" type="ORF">NBEOAGPD_3942</name>
</gene>
<name>A0AA37MC08_9HYPH</name>
<dbReference type="EMBL" id="BPQM01000107">
    <property type="protein sequence ID" value="GJD80700.1"/>
    <property type="molecule type" value="Genomic_DNA"/>
</dbReference>
<protein>
    <recommendedName>
        <fullName evidence="4">Iron transporter</fullName>
    </recommendedName>
</protein>
<evidence type="ECO:0000313" key="2">
    <source>
        <dbReference type="EMBL" id="GJD80700.1"/>
    </source>
</evidence>
<reference evidence="2" key="2">
    <citation type="submission" date="2021-08" db="EMBL/GenBank/DDBJ databases">
        <authorList>
            <person name="Tani A."/>
            <person name="Ola A."/>
            <person name="Ogura Y."/>
            <person name="Katsura K."/>
            <person name="Hayashi T."/>
        </authorList>
    </citation>
    <scope>NUCLEOTIDE SEQUENCE</scope>
    <source>
        <strain evidence="2">NBRC 103626</strain>
    </source>
</reference>
<feature type="transmembrane region" description="Helical" evidence="1">
    <location>
        <begin position="44"/>
        <end position="66"/>
    </location>
</feature>
<organism evidence="2 3">
    <name type="scientific">Methylobacterium gregans</name>
    <dbReference type="NCBI Taxonomy" id="374424"/>
    <lineage>
        <taxon>Bacteria</taxon>
        <taxon>Pseudomonadati</taxon>
        <taxon>Pseudomonadota</taxon>
        <taxon>Alphaproteobacteria</taxon>
        <taxon>Hyphomicrobiales</taxon>
        <taxon>Methylobacteriaceae</taxon>
        <taxon>Methylobacterium</taxon>
    </lineage>
</organism>
<sequence>MLASSAHVVRFPFRRPRAACRGLRALTGRTAPTPAYRAAVLGRILLAALGGYAVAALATGLLALVLPMPRSEAVTTATLTSFAVMVAVVVAVFAARSLARATALVLGLALPLAGGLWLAGAFTG</sequence>
<evidence type="ECO:0008006" key="4">
    <source>
        <dbReference type="Google" id="ProtNLM"/>
    </source>
</evidence>
<evidence type="ECO:0000256" key="1">
    <source>
        <dbReference type="SAM" id="Phobius"/>
    </source>
</evidence>
<keyword evidence="1" id="KW-0812">Transmembrane</keyword>
<keyword evidence="3" id="KW-1185">Reference proteome</keyword>
<feature type="transmembrane region" description="Helical" evidence="1">
    <location>
        <begin position="101"/>
        <end position="122"/>
    </location>
</feature>
<dbReference type="Proteomes" id="UP001055108">
    <property type="component" value="Unassembled WGS sequence"/>
</dbReference>
<keyword evidence="1" id="KW-1133">Transmembrane helix</keyword>